<keyword evidence="4" id="KW-0808">Transferase</keyword>
<keyword evidence="5" id="KW-1185">Reference proteome</keyword>
<keyword evidence="2" id="KW-0812">Transmembrane</keyword>
<evidence type="ECO:0000259" key="3">
    <source>
        <dbReference type="Pfam" id="PF06580"/>
    </source>
</evidence>
<accession>A0A1X7JXC5</accession>
<feature type="transmembrane region" description="Helical" evidence="2">
    <location>
        <begin position="39"/>
        <end position="61"/>
    </location>
</feature>
<evidence type="ECO:0000256" key="2">
    <source>
        <dbReference type="SAM" id="Phobius"/>
    </source>
</evidence>
<dbReference type="Gene3D" id="3.30.565.10">
    <property type="entry name" value="Histidine kinase-like ATPase, C-terminal domain"/>
    <property type="match status" value="1"/>
</dbReference>
<keyword evidence="1" id="KW-0175">Coiled coil</keyword>
<keyword evidence="4" id="KW-0418">Kinase</keyword>
<dbReference type="EMBL" id="FXAU01000003">
    <property type="protein sequence ID" value="SMG32924.1"/>
    <property type="molecule type" value="Genomic_DNA"/>
</dbReference>
<dbReference type="RefSeq" id="WP_085473008.1">
    <property type="nucleotide sequence ID" value="NZ_FXAU01000003.1"/>
</dbReference>
<evidence type="ECO:0000313" key="5">
    <source>
        <dbReference type="Proteomes" id="UP000192980"/>
    </source>
</evidence>
<evidence type="ECO:0000256" key="1">
    <source>
        <dbReference type="SAM" id="Coils"/>
    </source>
</evidence>
<feature type="transmembrane region" description="Helical" evidence="2">
    <location>
        <begin position="116"/>
        <end position="141"/>
    </location>
</feature>
<dbReference type="InterPro" id="IPR036890">
    <property type="entry name" value="HATPase_C_sf"/>
</dbReference>
<feature type="transmembrane region" description="Helical" evidence="2">
    <location>
        <begin position="7"/>
        <end position="27"/>
    </location>
</feature>
<reference evidence="4 5" key="1">
    <citation type="submission" date="2017-04" db="EMBL/GenBank/DDBJ databases">
        <authorList>
            <person name="Afonso C.L."/>
            <person name="Miller P.J."/>
            <person name="Scott M.A."/>
            <person name="Spackman E."/>
            <person name="Goraichik I."/>
            <person name="Dimitrov K.M."/>
            <person name="Suarez D.L."/>
            <person name="Swayne D.E."/>
        </authorList>
    </citation>
    <scope>NUCLEOTIDE SEQUENCE [LARGE SCALE GENOMIC DNA]</scope>
    <source>
        <strain evidence="4 5">DSM 22418</strain>
    </source>
</reference>
<dbReference type="GO" id="GO:0000155">
    <property type="term" value="F:phosphorelay sensor kinase activity"/>
    <property type="evidence" value="ECO:0007669"/>
    <property type="project" value="InterPro"/>
</dbReference>
<dbReference type="InterPro" id="IPR010559">
    <property type="entry name" value="Sig_transdc_His_kin_internal"/>
</dbReference>
<dbReference type="GO" id="GO:0016020">
    <property type="term" value="C:membrane"/>
    <property type="evidence" value="ECO:0007669"/>
    <property type="project" value="InterPro"/>
</dbReference>
<keyword evidence="2" id="KW-0472">Membrane</keyword>
<dbReference type="InterPro" id="IPR050640">
    <property type="entry name" value="Bact_2-comp_sensor_kinase"/>
</dbReference>
<dbReference type="AlphaFoldDB" id="A0A1X7JXC5"/>
<dbReference type="STRING" id="561061.SAMN05660862_2297"/>
<sequence length="353" mass="41074">MRDIKINSFNSIFFILWFILGSLIWFVDDTNTIYTIQKRLYAIVILLSFISTTYLLCNYLLPKVINQFNLSKIALRVLAISLAQALILWGCQETFHTLKEIGIITFPLDPAEREPLLRLLMSTAPVTLMINIGFTGLKFYFEHNALNEKHMALEKAHLESRLSALQAQVNPHFMFNVLNHIHTLIQKDTEVASEVLLQYADILRYQLEKVEKDTVRLQEEIAFMQNYIEVEKLRWQHTLSVESHWMVEDEQQQVPPLLFITFIENAFKHVARISNGAGFIKIILEQRAGILEFTIENSVTEKEHKDKTSPKLGLHLIQKRLELVYPNKHTLTITRTEKIYSCHLTLELYATTC</sequence>
<name>A0A1X7JXC5_9SPHI</name>
<feature type="coiled-coil region" evidence="1">
    <location>
        <begin position="200"/>
        <end position="227"/>
    </location>
</feature>
<dbReference type="Proteomes" id="UP000192980">
    <property type="component" value="Unassembled WGS sequence"/>
</dbReference>
<proteinExistence type="predicted"/>
<dbReference type="Pfam" id="PF06580">
    <property type="entry name" value="His_kinase"/>
    <property type="match status" value="1"/>
</dbReference>
<protein>
    <submittedName>
        <fullName evidence="4">Histidine kinase</fullName>
    </submittedName>
</protein>
<evidence type="ECO:0000313" key="4">
    <source>
        <dbReference type="EMBL" id="SMG32924.1"/>
    </source>
</evidence>
<keyword evidence="2" id="KW-1133">Transmembrane helix</keyword>
<feature type="transmembrane region" description="Helical" evidence="2">
    <location>
        <begin position="73"/>
        <end position="90"/>
    </location>
</feature>
<dbReference type="OrthoDB" id="9792992at2"/>
<dbReference type="PANTHER" id="PTHR34220">
    <property type="entry name" value="SENSOR HISTIDINE KINASE YPDA"/>
    <property type="match status" value="1"/>
</dbReference>
<organism evidence="4 5">
    <name type="scientific">Sphingobacterium psychroaquaticum</name>
    <dbReference type="NCBI Taxonomy" id="561061"/>
    <lineage>
        <taxon>Bacteria</taxon>
        <taxon>Pseudomonadati</taxon>
        <taxon>Bacteroidota</taxon>
        <taxon>Sphingobacteriia</taxon>
        <taxon>Sphingobacteriales</taxon>
        <taxon>Sphingobacteriaceae</taxon>
        <taxon>Sphingobacterium</taxon>
    </lineage>
</organism>
<feature type="domain" description="Signal transduction histidine kinase internal region" evidence="3">
    <location>
        <begin position="161"/>
        <end position="238"/>
    </location>
</feature>
<dbReference type="PANTHER" id="PTHR34220:SF7">
    <property type="entry name" value="SENSOR HISTIDINE KINASE YPDA"/>
    <property type="match status" value="1"/>
</dbReference>
<gene>
    <name evidence="4" type="ORF">SAMN05660862_2297</name>
</gene>